<reference evidence="1 2" key="1">
    <citation type="submission" date="2013-01" db="EMBL/GenBank/DDBJ databases">
        <title>Whole genome shotgun sequence of Gordonia soli NBRC 108243.</title>
        <authorList>
            <person name="Isaki-Nakamura S."/>
            <person name="Hosoyama A."/>
            <person name="Tsuchikane K."/>
            <person name="Ando Y."/>
            <person name="Baba S."/>
            <person name="Ohji S."/>
            <person name="Hamada M."/>
            <person name="Tamura T."/>
            <person name="Yamazoe A."/>
            <person name="Yamazaki S."/>
            <person name="Fujita N."/>
        </authorList>
    </citation>
    <scope>NUCLEOTIDE SEQUENCE [LARGE SCALE GENOMIC DNA]</scope>
    <source>
        <strain evidence="1 2">NBRC 108243</strain>
    </source>
</reference>
<comment type="caution">
    <text evidence="1">The sequence shown here is derived from an EMBL/GenBank/DDBJ whole genome shotgun (WGS) entry which is preliminary data.</text>
</comment>
<dbReference type="AlphaFoldDB" id="M0QNW5"/>
<dbReference type="RefSeq" id="WP_007624291.1">
    <property type="nucleotide sequence ID" value="NZ_BANX01000034.1"/>
</dbReference>
<proteinExistence type="predicted"/>
<keyword evidence="2" id="KW-1185">Reference proteome</keyword>
<dbReference type="eggNOG" id="ENOG5031GFW">
    <property type="taxonomic scope" value="Bacteria"/>
</dbReference>
<dbReference type="STRING" id="1223545.GS4_34_00310"/>
<organism evidence="1 2">
    <name type="scientific">Gordonia soli NBRC 108243</name>
    <dbReference type="NCBI Taxonomy" id="1223545"/>
    <lineage>
        <taxon>Bacteria</taxon>
        <taxon>Bacillati</taxon>
        <taxon>Actinomycetota</taxon>
        <taxon>Actinomycetes</taxon>
        <taxon>Mycobacteriales</taxon>
        <taxon>Gordoniaceae</taxon>
        <taxon>Gordonia</taxon>
    </lineage>
</organism>
<dbReference type="Proteomes" id="UP000011666">
    <property type="component" value="Unassembled WGS sequence"/>
</dbReference>
<name>M0QNW5_9ACTN</name>
<evidence type="ECO:0000313" key="1">
    <source>
        <dbReference type="EMBL" id="GAC70345.1"/>
    </source>
</evidence>
<dbReference type="OrthoDB" id="3483903at2"/>
<protein>
    <submittedName>
        <fullName evidence="1">Uncharacterized protein</fullName>
    </submittedName>
</protein>
<evidence type="ECO:0000313" key="2">
    <source>
        <dbReference type="Proteomes" id="UP000011666"/>
    </source>
</evidence>
<dbReference type="EMBL" id="BANX01000034">
    <property type="protein sequence ID" value="GAC70345.1"/>
    <property type="molecule type" value="Genomic_DNA"/>
</dbReference>
<accession>M0QNW5</accession>
<sequence length="80" mass="9100">MEDRIEQIPQADWVDQDLLTRELAGSLLDEEIAAERGRIDRVDRGIGGDDIVMSRADMERRLAAMEAIRADNTQQATIRF</sequence>
<gene>
    <name evidence="1" type="ORF">GS4_34_00310</name>
</gene>